<dbReference type="EMBL" id="JAYWLC010000002">
    <property type="protein sequence ID" value="MER5170742.1"/>
    <property type="molecule type" value="Genomic_DNA"/>
</dbReference>
<evidence type="ECO:0000313" key="4">
    <source>
        <dbReference type="Proteomes" id="UP001438953"/>
    </source>
</evidence>
<reference evidence="3 4" key="2">
    <citation type="submission" date="2024-06" db="EMBL/GenBank/DDBJ databases">
        <title>Thioclava kandeliae sp. nov. from a rhizosphere soil sample of Kandelia candel in a mangrove.</title>
        <authorList>
            <person name="Mu T."/>
        </authorList>
    </citation>
    <scope>NUCLEOTIDE SEQUENCE [LARGE SCALE GENOMIC DNA]</scope>
    <source>
        <strain evidence="3 4">CPCC 100088</strain>
    </source>
</reference>
<comment type="caution">
    <text evidence="3">The sequence shown here is derived from an EMBL/GenBank/DDBJ whole genome shotgun (WGS) entry which is preliminary data.</text>
</comment>
<evidence type="ECO:0000313" key="3">
    <source>
        <dbReference type="EMBL" id="MER5170742.1"/>
    </source>
</evidence>
<sequence length="344" mass="37701">MATEKPDPLNRPLDQTPPVTGGSIGRGEIIAAVLSLIWLALVIGIWALAPVGSETDSSTGALGLVFALVGIFLPFAMIWIAALTARSAREMRAEAQSLRASVDAMRQAWVTEARARRDGAQDKKLDELLQSTRQTEATIATLMARGEGQLLEAHADTKMALISPAPARPLYEEQPTLELGAPVDPVGTPVTVSDFVRALNFPDTADDREGFRALRRALEDRMMAKLIRSAQDVLNLMSQDGIYMDDLKPDRARPELWRRFAKGERGREVAALGGVRDRSSLALTAARMRNDTVFRDAAHHFLRQFDKTFAGFEPNASDLEISELSDTRSARAFMLLGRVTGTFD</sequence>
<keyword evidence="2" id="KW-0812">Transmembrane</keyword>
<accession>A0ABV1SCU7</accession>
<feature type="transmembrane region" description="Helical" evidence="2">
    <location>
        <begin position="29"/>
        <end position="49"/>
    </location>
</feature>
<proteinExistence type="predicted"/>
<feature type="transmembrane region" description="Helical" evidence="2">
    <location>
        <begin position="61"/>
        <end position="82"/>
    </location>
</feature>
<reference evidence="3 4" key="1">
    <citation type="submission" date="2024-01" db="EMBL/GenBank/DDBJ databases">
        <authorList>
            <person name="Deng Y."/>
            <person name="Su J."/>
        </authorList>
    </citation>
    <scope>NUCLEOTIDE SEQUENCE [LARGE SCALE GENOMIC DNA]</scope>
    <source>
        <strain evidence="3 4">CPCC 100088</strain>
    </source>
</reference>
<evidence type="ECO:0000256" key="1">
    <source>
        <dbReference type="SAM" id="MobiDB-lite"/>
    </source>
</evidence>
<feature type="region of interest" description="Disordered" evidence="1">
    <location>
        <begin position="1"/>
        <end position="20"/>
    </location>
</feature>
<keyword evidence="2" id="KW-1133">Transmembrane helix</keyword>
<organism evidence="3 4">
    <name type="scientific">Thioclava kandeliae</name>
    <dbReference type="NCBI Taxonomy" id="3070818"/>
    <lineage>
        <taxon>Bacteria</taxon>
        <taxon>Pseudomonadati</taxon>
        <taxon>Pseudomonadota</taxon>
        <taxon>Alphaproteobacteria</taxon>
        <taxon>Rhodobacterales</taxon>
        <taxon>Paracoccaceae</taxon>
        <taxon>Thioclava</taxon>
    </lineage>
</organism>
<evidence type="ECO:0000256" key="2">
    <source>
        <dbReference type="SAM" id="Phobius"/>
    </source>
</evidence>
<dbReference type="Proteomes" id="UP001438953">
    <property type="component" value="Unassembled WGS sequence"/>
</dbReference>
<dbReference type="RefSeq" id="WP_350934768.1">
    <property type="nucleotide sequence ID" value="NZ_JAYWLC010000002.1"/>
</dbReference>
<protein>
    <submittedName>
        <fullName evidence="3">Uncharacterized protein</fullName>
    </submittedName>
</protein>
<gene>
    <name evidence="3" type="ORF">VSX56_03055</name>
</gene>
<keyword evidence="2" id="KW-0472">Membrane</keyword>
<keyword evidence="4" id="KW-1185">Reference proteome</keyword>
<name>A0ABV1SCU7_9RHOB</name>